<dbReference type="InterPro" id="IPR013083">
    <property type="entry name" value="Znf_RING/FYVE/PHD"/>
</dbReference>
<evidence type="ECO:0000259" key="11">
    <source>
        <dbReference type="PROSITE" id="PS50089"/>
    </source>
</evidence>
<reference evidence="13" key="2">
    <citation type="submission" date="2023-05" db="EMBL/GenBank/DDBJ databases">
        <authorList>
            <consortium name="Lawrence Berkeley National Laboratory"/>
            <person name="Steindorff A."/>
            <person name="Hensen N."/>
            <person name="Bonometti L."/>
            <person name="Westerberg I."/>
            <person name="Brannstrom I.O."/>
            <person name="Guillou S."/>
            <person name="Cros-Aarteil S."/>
            <person name="Calhoun S."/>
            <person name="Haridas S."/>
            <person name="Kuo A."/>
            <person name="Mondo S."/>
            <person name="Pangilinan J."/>
            <person name="Riley R."/>
            <person name="Labutti K."/>
            <person name="Andreopoulos B."/>
            <person name="Lipzen A."/>
            <person name="Chen C."/>
            <person name="Yanf M."/>
            <person name="Daum C."/>
            <person name="Ng V."/>
            <person name="Clum A."/>
            <person name="Ohm R."/>
            <person name="Martin F."/>
            <person name="Silar P."/>
            <person name="Natvig D."/>
            <person name="Lalanne C."/>
            <person name="Gautier V."/>
            <person name="Ament-Velasquez S.L."/>
            <person name="Kruys A."/>
            <person name="Hutchinson M.I."/>
            <person name="Powell A.J."/>
            <person name="Barry K."/>
            <person name="Miller A.N."/>
            <person name="Grigoriev I.V."/>
            <person name="Debuchy R."/>
            <person name="Gladieux P."/>
            <person name="Thoren M.H."/>
            <person name="Johannesson H."/>
        </authorList>
    </citation>
    <scope>NUCLEOTIDE SEQUENCE</scope>
    <source>
        <strain evidence="13">CBS 757.83</strain>
    </source>
</reference>
<reference evidence="13" key="1">
    <citation type="journal article" date="2023" name="Mol. Phylogenet. Evol.">
        <title>Genome-scale phylogeny and comparative genomics of the fungal order Sordariales.</title>
        <authorList>
            <person name="Hensen N."/>
            <person name="Bonometti L."/>
            <person name="Westerberg I."/>
            <person name="Brannstrom I.O."/>
            <person name="Guillou S."/>
            <person name="Cros-Aarteil S."/>
            <person name="Calhoun S."/>
            <person name="Haridas S."/>
            <person name="Kuo A."/>
            <person name="Mondo S."/>
            <person name="Pangilinan J."/>
            <person name="Riley R."/>
            <person name="LaButti K."/>
            <person name="Andreopoulos B."/>
            <person name="Lipzen A."/>
            <person name="Chen C."/>
            <person name="Yan M."/>
            <person name="Daum C."/>
            <person name="Ng V."/>
            <person name="Clum A."/>
            <person name="Steindorff A."/>
            <person name="Ohm R.A."/>
            <person name="Martin F."/>
            <person name="Silar P."/>
            <person name="Natvig D.O."/>
            <person name="Lalanne C."/>
            <person name="Gautier V."/>
            <person name="Ament-Velasquez S.L."/>
            <person name="Kruys A."/>
            <person name="Hutchinson M.I."/>
            <person name="Powell A.J."/>
            <person name="Barry K."/>
            <person name="Miller A.N."/>
            <person name="Grigoriev I.V."/>
            <person name="Debuchy R."/>
            <person name="Gladieux P."/>
            <person name="Hiltunen Thoren M."/>
            <person name="Johannesson H."/>
        </authorList>
    </citation>
    <scope>NUCLEOTIDE SEQUENCE</scope>
    <source>
        <strain evidence="13">CBS 757.83</strain>
    </source>
</reference>
<dbReference type="PROSITE" id="PS50089">
    <property type="entry name" value="ZF_RING_2"/>
    <property type="match status" value="1"/>
</dbReference>
<dbReference type="PANTHER" id="PTHR11685">
    <property type="entry name" value="RBR FAMILY RING FINGER AND IBR DOMAIN-CONTAINING"/>
    <property type="match status" value="1"/>
</dbReference>
<feature type="region of interest" description="Disordered" evidence="10">
    <location>
        <begin position="1"/>
        <end position="38"/>
    </location>
</feature>
<dbReference type="Gene3D" id="1.20.120.1750">
    <property type="match status" value="1"/>
</dbReference>
<organism evidence="13 14">
    <name type="scientific">Parathielavia hyrcaniae</name>
    <dbReference type="NCBI Taxonomy" id="113614"/>
    <lineage>
        <taxon>Eukaryota</taxon>
        <taxon>Fungi</taxon>
        <taxon>Dikarya</taxon>
        <taxon>Ascomycota</taxon>
        <taxon>Pezizomycotina</taxon>
        <taxon>Sordariomycetes</taxon>
        <taxon>Sordariomycetidae</taxon>
        <taxon>Sordariales</taxon>
        <taxon>Chaetomiaceae</taxon>
        <taxon>Parathielavia</taxon>
    </lineage>
</organism>
<sequence length="243" mass="27039">MAQGNGTRTGFTPGSAAAAGLQHQKQDGQVSHPSQHDSPSWSCQQTQCAICLEVKEPGDMPFQVTSLCLHEPTVCKDCLKRWLQSDVKSGLWRDGLRCPVCRASLKWHDVKRWVSHETFEHYDRLLLQRTLSKHPTFHACLSPACESGQIYETRCPQFDCVACGQSYCIDHCVPWHANVTCEEYDDKSSLHAFAARASEGFIRTATETCPHCQRRVIKAGGCDHITCELPPSLPLLTTSTTHG</sequence>
<evidence type="ECO:0000313" key="14">
    <source>
        <dbReference type="Proteomes" id="UP001305647"/>
    </source>
</evidence>
<evidence type="ECO:0000256" key="6">
    <source>
        <dbReference type="ARBA" id="ARBA00022771"/>
    </source>
</evidence>
<keyword evidence="6 9" id="KW-0863">Zinc-finger</keyword>
<keyword evidence="14" id="KW-1185">Reference proteome</keyword>
<dbReference type="EC" id="2.3.2.31" evidence="2"/>
<comment type="caution">
    <text evidence="13">The sequence shown here is derived from an EMBL/GenBank/DDBJ whole genome shotgun (WGS) entry which is preliminary data.</text>
</comment>
<evidence type="ECO:0000259" key="12">
    <source>
        <dbReference type="PROSITE" id="PS51873"/>
    </source>
</evidence>
<evidence type="ECO:0000313" key="13">
    <source>
        <dbReference type="EMBL" id="KAK4105430.1"/>
    </source>
</evidence>
<feature type="compositionally biased region" description="Polar residues" evidence="10">
    <location>
        <begin position="1"/>
        <end position="12"/>
    </location>
</feature>
<protein>
    <recommendedName>
        <fullName evidence="2">RBR-type E3 ubiquitin transferase</fullName>
        <ecNumber evidence="2">2.3.2.31</ecNumber>
    </recommendedName>
</protein>
<evidence type="ECO:0000256" key="1">
    <source>
        <dbReference type="ARBA" id="ARBA00001798"/>
    </source>
</evidence>
<dbReference type="SMART" id="SM00647">
    <property type="entry name" value="IBR"/>
    <property type="match status" value="1"/>
</dbReference>
<dbReference type="Pfam" id="PF01485">
    <property type="entry name" value="IBR"/>
    <property type="match status" value="1"/>
</dbReference>
<keyword evidence="7" id="KW-0833">Ubl conjugation pathway</keyword>
<dbReference type="SMART" id="SM00184">
    <property type="entry name" value="RING"/>
    <property type="match status" value="1"/>
</dbReference>
<evidence type="ECO:0000256" key="8">
    <source>
        <dbReference type="ARBA" id="ARBA00022833"/>
    </source>
</evidence>
<dbReference type="InterPro" id="IPR002867">
    <property type="entry name" value="IBR_dom"/>
</dbReference>
<dbReference type="GO" id="GO:0008270">
    <property type="term" value="F:zinc ion binding"/>
    <property type="evidence" value="ECO:0007669"/>
    <property type="project" value="UniProtKB-KW"/>
</dbReference>
<evidence type="ECO:0000256" key="2">
    <source>
        <dbReference type="ARBA" id="ARBA00012251"/>
    </source>
</evidence>
<feature type="domain" description="RING-type" evidence="12">
    <location>
        <begin position="44"/>
        <end position="243"/>
    </location>
</feature>
<dbReference type="PROSITE" id="PS51873">
    <property type="entry name" value="TRIAD"/>
    <property type="match status" value="1"/>
</dbReference>
<name>A0AAN6T512_9PEZI</name>
<dbReference type="InterPro" id="IPR044066">
    <property type="entry name" value="TRIAD_supradom"/>
</dbReference>
<evidence type="ECO:0000256" key="4">
    <source>
        <dbReference type="ARBA" id="ARBA00022723"/>
    </source>
</evidence>
<dbReference type="Proteomes" id="UP001305647">
    <property type="component" value="Unassembled WGS sequence"/>
</dbReference>
<comment type="catalytic activity">
    <reaction evidence="1">
        <text>[E2 ubiquitin-conjugating enzyme]-S-ubiquitinyl-L-cysteine + [acceptor protein]-L-lysine = [E2 ubiquitin-conjugating enzyme]-L-cysteine + [acceptor protein]-N(6)-ubiquitinyl-L-lysine.</text>
        <dbReference type="EC" id="2.3.2.31"/>
    </reaction>
</comment>
<dbReference type="Gene3D" id="3.30.40.10">
    <property type="entry name" value="Zinc/RING finger domain, C3HC4 (zinc finger)"/>
    <property type="match status" value="1"/>
</dbReference>
<gene>
    <name evidence="13" type="ORF">N658DRAFT_118884</name>
</gene>
<dbReference type="InterPro" id="IPR001841">
    <property type="entry name" value="Znf_RING"/>
</dbReference>
<feature type="domain" description="RING-type" evidence="11">
    <location>
        <begin position="48"/>
        <end position="102"/>
    </location>
</feature>
<keyword evidence="5" id="KW-0677">Repeat</keyword>
<evidence type="ECO:0000256" key="3">
    <source>
        <dbReference type="ARBA" id="ARBA00022679"/>
    </source>
</evidence>
<evidence type="ECO:0000256" key="5">
    <source>
        <dbReference type="ARBA" id="ARBA00022737"/>
    </source>
</evidence>
<accession>A0AAN6T512</accession>
<dbReference type="SUPFAM" id="SSF57850">
    <property type="entry name" value="RING/U-box"/>
    <property type="match status" value="3"/>
</dbReference>
<evidence type="ECO:0000256" key="7">
    <source>
        <dbReference type="ARBA" id="ARBA00022786"/>
    </source>
</evidence>
<dbReference type="InterPro" id="IPR031127">
    <property type="entry name" value="E3_UB_ligase_RBR"/>
</dbReference>
<proteinExistence type="predicted"/>
<dbReference type="GO" id="GO:0061630">
    <property type="term" value="F:ubiquitin protein ligase activity"/>
    <property type="evidence" value="ECO:0007669"/>
    <property type="project" value="UniProtKB-EC"/>
</dbReference>
<dbReference type="EMBL" id="MU863625">
    <property type="protein sequence ID" value="KAK4105430.1"/>
    <property type="molecule type" value="Genomic_DNA"/>
</dbReference>
<dbReference type="Pfam" id="PF13639">
    <property type="entry name" value="zf-RING_2"/>
    <property type="match status" value="1"/>
</dbReference>
<evidence type="ECO:0000256" key="10">
    <source>
        <dbReference type="SAM" id="MobiDB-lite"/>
    </source>
</evidence>
<keyword evidence="3" id="KW-0808">Transferase</keyword>
<dbReference type="AlphaFoldDB" id="A0AAN6T512"/>
<feature type="compositionally biased region" description="Polar residues" evidence="10">
    <location>
        <begin position="27"/>
        <end position="38"/>
    </location>
</feature>
<evidence type="ECO:0000256" key="9">
    <source>
        <dbReference type="PROSITE-ProRule" id="PRU00175"/>
    </source>
</evidence>
<keyword evidence="8" id="KW-0862">Zinc</keyword>
<dbReference type="GO" id="GO:0016567">
    <property type="term" value="P:protein ubiquitination"/>
    <property type="evidence" value="ECO:0007669"/>
    <property type="project" value="InterPro"/>
</dbReference>
<keyword evidence="4" id="KW-0479">Metal-binding</keyword>